<evidence type="ECO:0000313" key="3">
    <source>
        <dbReference type="Proteomes" id="UP000651050"/>
    </source>
</evidence>
<dbReference type="Gene3D" id="2.40.50.180">
    <property type="entry name" value="CheA-289, Domain 4"/>
    <property type="match status" value="1"/>
</dbReference>
<dbReference type="RefSeq" id="WP_196987362.1">
    <property type="nucleotide sequence ID" value="NZ_JADWYS010000001.1"/>
</dbReference>
<evidence type="ECO:0000259" key="1">
    <source>
        <dbReference type="Pfam" id="PF01584"/>
    </source>
</evidence>
<name>A0A931H6Z1_9BURK</name>
<dbReference type="EMBL" id="JADWYS010000001">
    <property type="protein sequence ID" value="MBG9389572.1"/>
    <property type="molecule type" value="Genomic_DNA"/>
</dbReference>
<proteinExistence type="predicted"/>
<comment type="caution">
    <text evidence="2">The sequence shown here is derived from an EMBL/GenBank/DDBJ whole genome shotgun (WGS) entry which is preliminary data.</text>
</comment>
<accession>A0A931H6Z1</accession>
<dbReference type="InterPro" id="IPR036061">
    <property type="entry name" value="CheW-like_dom_sf"/>
</dbReference>
<dbReference type="AlphaFoldDB" id="A0A931H6Z1"/>
<protein>
    <submittedName>
        <fullName evidence="2">Chemotaxis protein CheW</fullName>
    </submittedName>
</protein>
<dbReference type="Pfam" id="PF01584">
    <property type="entry name" value="CheW"/>
    <property type="match status" value="1"/>
</dbReference>
<gene>
    <name evidence="2" type="ORF">I5803_16200</name>
</gene>
<reference evidence="2" key="1">
    <citation type="submission" date="2020-11" db="EMBL/GenBank/DDBJ databases">
        <title>Bacterial whole genome sequence for Caenimonas sp. DR4.4.</title>
        <authorList>
            <person name="Le V."/>
            <person name="Ko S.-R."/>
            <person name="Ahn C.-Y."/>
            <person name="Oh H.-M."/>
        </authorList>
    </citation>
    <scope>NUCLEOTIDE SEQUENCE</scope>
    <source>
        <strain evidence="2">DR4.4</strain>
    </source>
</reference>
<evidence type="ECO:0000313" key="2">
    <source>
        <dbReference type="EMBL" id="MBG9389572.1"/>
    </source>
</evidence>
<dbReference type="GO" id="GO:0006935">
    <property type="term" value="P:chemotaxis"/>
    <property type="evidence" value="ECO:0007669"/>
    <property type="project" value="InterPro"/>
</dbReference>
<dbReference type="InterPro" id="IPR002545">
    <property type="entry name" value="CheW-lke_dom"/>
</dbReference>
<dbReference type="SUPFAM" id="SSF50341">
    <property type="entry name" value="CheW-like"/>
    <property type="match status" value="1"/>
</dbReference>
<dbReference type="Proteomes" id="UP000651050">
    <property type="component" value="Unassembled WGS sequence"/>
</dbReference>
<keyword evidence="3" id="KW-1185">Reference proteome</keyword>
<feature type="domain" description="CheW-like" evidence="1">
    <location>
        <begin position="30"/>
        <end position="86"/>
    </location>
</feature>
<dbReference type="GO" id="GO:0007165">
    <property type="term" value="P:signal transduction"/>
    <property type="evidence" value="ECO:0007669"/>
    <property type="project" value="InterPro"/>
</dbReference>
<organism evidence="2 3">
    <name type="scientific">Caenimonas aquaedulcis</name>
    <dbReference type="NCBI Taxonomy" id="2793270"/>
    <lineage>
        <taxon>Bacteria</taxon>
        <taxon>Pseudomonadati</taxon>
        <taxon>Pseudomonadota</taxon>
        <taxon>Betaproteobacteria</taxon>
        <taxon>Burkholderiales</taxon>
        <taxon>Comamonadaceae</taxon>
        <taxon>Caenimonas</taxon>
    </lineage>
</organism>
<sequence>MTEVDTPAVPARLLAYAPGHTVAFAQHCAVALAETPEIFEVPGQPAHCLGLIEWAGKLVPLIDLHLLIAGSTALSTGVPGHVLILSWQAESGHALQYGAVCAPSLVTGALVSDADRCEMPADVPVLATLAFAFFLRGDCVVPIIDTRRLFGTRISQDS</sequence>